<evidence type="ECO:0000313" key="4">
    <source>
        <dbReference type="Proteomes" id="UP000002154"/>
    </source>
</evidence>
<dbReference type="EMBL" id="CP000903">
    <property type="protein sequence ID" value="ABY45368.1"/>
    <property type="molecule type" value="Genomic_DNA"/>
</dbReference>
<dbReference type="SMART" id="SM00530">
    <property type="entry name" value="HTH_XRE"/>
    <property type="match status" value="1"/>
</dbReference>
<dbReference type="GO" id="GO:0003677">
    <property type="term" value="F:DNA binding"/>
    <property type="evidence" value="ECO:0007669"/>
    <property type="project" value="UniProtKB-KW"/>
</dbReference>
<dbReference type="Gene3D" id="1.10.260.40">
    <property type="entry name" value="lambda repressor-like DNA-binding domains"/>
    <property type="match status" value="1"/>
</dbReference>
<dbReference type="Pfam" id="PF07883">
    <property type="entry name" value="Cupin_2"/>
    <property type="match status" value="1"/>
</dbReference>
<dbReference type="InterPro" id="IPR050807">
    <property type="entry name" value="TransReg_Diox_bact_type"/>
</dbReference>
<reference evidence="3 4" key="1">
    <citation type="journal article" date="2008" name="Chem. Biol. Interact.">
        <title>Extending the Bacillus cereus group genomics to putative food-borne pathogens of different toxicity.</title>
        <authorList>
            <person name="Lapidus A."/>
            <person name="Goltsman E."/>
            <person name="Auger S."/>
            <person name="Galleron N."/>
            <person name="Segurens B."/>
            <person name="Dossat C."/>
            <person name="Land M.L."/>
            <person name="Broussolle V."/>
            <person name="Brillard J."/>
            <person name="Guinebretiere M.H."/>
            <person name="Sanchis V."/>
            <person name="Nguen-The C."/>
            <person name="Lereclus D."/>
            <person name="Richardson P."/>
            <person name="Wincker P."/>
            <person name="Weissenbach J."/>
            <person name="Ehrlich S.D."/>
            <person name="Sorokin A."/>
        </authorList>
    </citation>
    <scope>NUCLEOTIDE SEQUENCE [LARGE SCALE GENOMIC DNA]</scope>
    <source>
        <strain evidence="3 4">KBAB4</strain>
    </source>
</reference>
<dbReference type="InterPro" id="IPR013096">
    <property type="entry name" value="Cupin_2"/>
</dbReference>
<keyword evidence="1" id="KW-0238">DNA-binding</keyword>
<dbReference type="eggNOG" id="COG1396">
    <property type="taxonomic scope" value="Bacteria"/>
</dbReference>
<dbReference type="SUPFAM" id="SSF47413">
    <property type="entry name" value="lambda repressor-like DNA-binding domains"/>
    <property type="match status" value="1"/>
</dbReference>
<dbReference type="CDD" id="cd02209">
    <property type="entry name" value="cupin_XRE_C"/>
    <property type="match status" value="1"/>
</dbReference>
<dbReference type="InterPro" id="IPR014710">
    <property type="entry name" value="RmlC-like_jellyroll"/>
</dbReference>
<dbReference type="InterPro" id="IPR011051">
    <property type="entry name" value="RmlC_Cupin_sf"/>
</dbReference>
<accession>A9VHY3</accession>
<dbReference type="eggNOG" id="COG1917">
    <property type="taxonomic scope" value="Bacteria"/>
</dbReference>
<feature type="domain" description="HTH cro/C1-type" evidence="2">
    <location>
        <begin position="20"/>
        <end position="74"/>
    </location>
</feature>
<evidence type="ECO:0000259" key="2">
    <source>
        <dbReference type="PROSITE" id="PS50943"/>
    </source>
</evidence>
<proteinExistence type="predicted"/>
<dbReference type="PANTHER" id="PTHR46797">
    <property type="entry name" value="HTH-TYPE TRANSCRIPTIONAL REGULATOR"/>
    <property type="match status" value="1"/>
</dbReference>
<dbReference type="PROSITE" id="PS50943">
    <property type="entry name" value="HTH_CROC1"/>
    <property type="match status" value="1"/>
</dbReference>
<gene>
    <name evidence="3" type="ordered locus">BcerKBAB4_4209</name>
</gene>
<dbReference type="Gene3D" id="2.60.120.10">
    <property type="entry name" value="Jelly Rolls"/>
    <property type="match status" value="1"/>
</dbReference>
<sequence>MIQIVVYKKEHDFMNIGSAIREIRQRRGITIAQICEGTGLSKGFMSQVENNKTSPSISTLEMIANFLNVPLPYLLLEQKDRLKIVKKEERKYSVYGKDEQRIEHVAEQGGLRLSLVEISAGFPKENSPNAHEGEECHLVLRGKLEVQHGEDIAIVEEGDSFSWNACVPHIVRNIGEESALLLISSHAENRKRVY</sequence>
<evidence type="ECO:0000313" key="3">
    <source>
        <dbReference type="EMBL" id="ABY45368.1"/>
    </source>
</evidence>
<dbReference type="InterPro" id="IPR010982">
    <property type="entry name" value="Lambda_DNA-bd_dom_sf"/>
</dbReference>
<organism evidence="3 4">
    <name type="scientific">Bacillus mycoides (strain KBAB4)</name>
    <name type="common">Bacillus weihenstephanensis</name>
    <dbReference type="NCBI Taxonomy" id="315730"/>
    <lineage>
        <taxon>Bacteria</taxon>
        <taxon>Bacillati</taxon>
        <taxon>Bacillota</taxon>
        <taxon>Bacilli</taxon>
        <taxon>Bacillales</taxon>
        <taxon>Bacillaceae</taxon>
        <taxon>Bacillus</taxon>
        <taxon>Bacillus cereus group</taxon>
    </lineage>
</organism>
<dbReference type="CDD" id="cd00093">
    <property type="entry name" value="HTH_XRE"/>
    <property type="match status" value="1"/>
</dbReference>
<dbReference type="HOGENOM" id="CLU_085376_1_2_9"/>
<dbReference type="KEGG" id="bwe:BcerKBAB4_4209"/>
<protein>
    <submittedName>
        <fullName evidence="3">Transcriptional regulator, XRE family</fullName>
    </submittedName>
</protein>
<dbReference type="AlphaFoldDB" id="A9VHY3"/>
<dbReference type="Pfam" id="PF01381">
    <property type="entry name" value="HTH_3"/>
    <property type="match status" value="1"/>
</dbReference>
<dbReference type="Proteomes" id="UP000002154">
    <property type="component" value="Chromosome"/>
</dbReference>
<evidence type="ECO:0000256" key="1">
    <source>
        <dbReference type="ARBA" id="ARBA00023125"/>
    </source>
</evidence>
<dbReference type="GO" id="GO:0003700">
    <property type="term" value="F:DNA-binding transcription factor activity"/>
    <property type="evidence" value="ECO:0007669"/>
    <property type="project" value="TreeGrafter"/>
</dbReference>
<dbReference type="InterPro" id="IPR001387">
    <property type="entry name" value="Cro/C1-type_HTH"/>
</dbReference>
<dbReference type="PANTHER" id="PTHR46797:SF2">
    <property type="entry name" value="TRANSCRIPTIONAL REGULATOR"/>
    <property type="match status" value="1"/>
</dbReference>
<name>A9VHY3_BACMK</name>
<dbReference type="SUPFAM" id="SSF51182">
    <property type="entry name" value="RmlC-like cupins"/>
    <property type="match status" value="1"/>
</dbReference>
<dbReference type="GO" id="GO:0005829">
    <property type="term" value="C:cytosol"/>
    <property type="evidence" value="ECO:0007669"/>
    <property type="project" value="TreeGrafter"/>
</dbReference>